<feature type="non-terminal residue" evidence="2">
    <location>
        <position position="1"/>
    </location>
</feature>
<gene>
    <name evidence="2" type="ORF">CR513_03493</name>
</gene>
<dbReference type="AlphaFoldDB" id="A0A371I9X2"/>
<protein>
    <submittedName>
        <fullName evidence="2">Uncharacterized protein</fullName>
    </submittedName>
</protein>
<feature type="compositionally biased region" description="Low complexity" evidence="1">
    <location>
        <begin position="180"/>
        <end position="194"/>
    </location>
</feature>
<evidence type="ECO:0000256" key="1">
    <source>
        <dbReference type="SAM" id="MobiDB-lite"/>
    </source>
</evidence>
<proteinExistence type="predicted"/>
<evidence type="ECO:0000313" key="2">
    <source>
        <dbReference type="EMBL" id="RDY11795.1"/>
    </source>
</evidence>
<organism evidence="2 3">
    <name type="scientific">Mucuna pruriens</name>
    <name type="common">Velvet bean</name>
    <name type="synonym">Dolichos pruriens</name>
    <dbReference type="NCBI Taxonomy" id="157652"/>
    <lineage>
        <taxon>Eukaryota</taxon>
        <taxon>Viridiplantae</taxon>
        <taxon>Streptophyta</taxon>
        <taxon>Embryophyta</taxon>
        <taxon>Tracheophyta</taxon>
        <taxon>Spermatophyta</taxon>
        <taxon>Magnoliopsida</taxon>
        <taxon>eudicotyledons</taxon>
        <taxon>Gunneridae</taxon>
        <taxon>Pentapetalae</taxon>
        <taxon>rosids</taxon>
        <taxon>fabids</taxon>
        <taxon>Fabales</taxon>
        <taxon>Fabaceae</taxon>
        <taxon>Papilionoideae</taxon>
        <taxon>50 kb inversion clade</taxon>
        <taxon>NPAAA clade</taxon>
        <taxon>indigoferoid/millettioid clade</taxon>
        <taxon>Phaseoleae</taxon>
        <taxon>Mucuna</taxon>
    </lineage>
</organism>
<accession>A0A371I9X2</accession>
<dbReference type="EMBL" id="QJKJ01000575">
    <property type="protein sequence ID" value="RDY11795.1"/>
    <property type="molecule type" value="Genomic_DNA"/>
</dbReference>
<comment type="caution">
    <text evidence="2">The sequence shown here is derived from an EMBL/GenBank/DDBJ whole genome shotgun (WGS) entry which is preliminary data.</text>
</comment>
<evidence type="ECO:0000313" key="3">
    <source>
        <dbReference type="Proteomes" id="UP000257109"/>
    </source>
</evidence>
<reference evidence="2" key="1">
    <citation type="submission" date="2018-05" db="EMBL/GenBank/DDBJ databases">
        <title>Draft genome of Mucuna pruriens seed.</title>
        <authorList>
            <person name="Nnadi N.E."/>
            <person name="Vos R."/>
            <person name="Hasami M.H."/>
            <person name="Devisetty U.K."/>
            <person name="Aguiy J.C."/>
        </authorList>
    </citation>
    <scope>NUCLEOTIDE SEQUENCE [LARGE SCALE GENOMIC DNA]</scope>
    <source>
        <strain evidence="2">JCA_2017</strain>
    </source>
</reference>
<feature type="region of interest" description="Disordered" evidence="1">
    <location>
        <begin position="180"/>
        <end position="215"/>
    </location>
</feature>
<name>A0A371I9X2_MUCPR</name>
<keyword evidence="3" id="KW-1185">Reference proteome</keyword>
<sequence>PSLSRISLCRDHISSVSAESNSASDRDESTLYTLDSVSFCFTLIRNRAHCVLEKIRPRSETEASLTPLCLRPTQSDSIASNSALSQDHVGFVSTKTESDQSLLRENRHSTLGNVTKTSYQIGAIVEDTSSFVSLCAKPELSRTPSVWNVVSSSDPLYDLDLEIEITLRRLRKARNIVVSNNNSSNSVSSSDNSSPVTNTFDSVEYSNTNNFSEPE</sequence>
<feature type="compositionally biased region" description="Polar residues" evidence="1">
    <location>
        <begin position="195"/>
        <end position="215"/>
    </location>
</feature>
<dbReference type="Proteomes" id="UP000257109">
    <property type="component" value="Unassembled WGS sequence"/>
</dbReference>